<name>A3XNK1_LEEBM</name>
<dbReference type="AlphaFoldDB" id="A3XNK1"/>
<accession>A3XNK1</accession>
<proteinExistence type="predicted"/>
<protein>
    <submittedName>
        <fullName evidence="1">Uncharacterized protein</fullName>
    </submittedName>
</protein>
<evidence type="ECO:0000313" key="2">
    <source>
        <dbReference type="Proteomes" id="UP000001601"/>
    </source>
</evidence>
<dbReference type="HOGENOM" id="CLU_3235416_0_0_10"/>
<dbReference type="EMBL" id="AANC01000006">
    <property type="protein sequence ID" value="EAQ48872.1"/>
    <property type="molecule type" value="Genomic_DNA"/>
</dbReference>
<sequence>MSQEPTFLANSKTDDETNHQAMYDFRTYLVFKIGWKEWEHLSF</sequence>
<keyword evidence="2" id="KW-1185">Reference proteome</keyword>
<organism evidence="1 2">
    <name type="scientific">Leeuwenhoekiella blandensis (strain CECT 7118 / CCUG 51940 / KCTC 22103 / MED217)</name>
    <name type="common">Flavobacterium sp. (strain MED217)</name>
    <dbReference type="NCBI Taxonomy" id="398720"/>
    <lineage>
        <taxon>Bacteria</taxon>
        <taxon>Pseudomonadati</taxon>
        <taxon>Bacteroidota</taxon>
        <taxon>Flavobacteriia</taxon>
        <taxon>Flavobacteriales</taxon>
        <taxon>Flavobacteriaceae</taxon>
        <taxon>Leeuwenhoekiella</taxon>
    </lineage>
</organism>
<reference evidence="1 2" key="1">
    <citation type="journal article" date="2007" name="Nature">
        <title>Light stimulates growth of proteorhodopsin-containing marine Flavobacteria.</title>
        <authorList>
            <person name="Gomez-Consarnau L."/>
            <person name="Gonzalez J.M."/>
            <person name="Coll-Llado M."/>
            <person name="Gourdon P."/>
            <person name="Pascher T."/>
            <person name="Neutze R."/>
            <person name="Pedros-Alio C."/>
            <person name="Pinhassi J."/>
        </authorList>
    </citation>
    <scope>NUCLEOTIDE SEQUENCE [LARGE SCALE GENOMIC DNA]</scope>
    <source>
        <strain evidence="1 2">MED217</strain>
    </source>
</reference>
<dbReference type="Proteomes" id="UP000001601">
    <property type="component" value="Unassembled WGS sequence"/>
</dbReference>
<gene>
    <name evidence="1" type="ORF">MED217_09997</name>
</gene>
<comment type="caution">
    <text evidence="1">The sequence shown here is derived from an EMBL/GenBank/DDBJ whole genome shotgun (WGS) entry which is preliminary data.</text>
</comment>
<evidence type="ECO:0000313" key="1">
    <source>
        <dbReference type="EMBL" id="EAQ48872.1"/>
    </source>
</evidence>